<evidence type="ECO:0000259" key="8">
    <source>
        <dbReference type="Pfam" id="PF02770"/>
    </source>
</evidence>
<feature type="domain" description="Acyl-CoA dehydrogenase/oxidase C-terminal" evidence="7">
    <location>
        <begin position="239"/>
        <end position="387"/>
    </location>
</feature>
<evidence type="ECO:0000256" key="4">
    <source>
        <dbReference type="ARBA" id="ARBA00022827"/>
    </source>
</evidence>
<dbReference type="PROSITE" id="PS00073">
    <property type="entry name" value="ACYL_COA_DH_2"/>
    <property type="match status" value="1"/>
</dbReference>
<dbReference type="InterPro" id="IPR013786">
    <property type="entry name" value="AcylCoA_DH/ox_N"/>
</dbReference>
<name>A0A074MBX3_9SPHN</name>
<dbReference type="Pfam" id="PF02771">
    <property type="entry name" value="Acyl-CoA_dh_N"/>
    <property type="match status" value="1"/>
</dbReference>
<dbReference type="RefSeq" id="WP_034906840.1">
    <property type="nucleotide sequence ID" value="NZ_CP017057.1"/>
</dbReference>
<dbReference type="Gene3D" id="1.20.140.10">
    <property type="entry name" value="Butyryl-CoA Dehydrogenase, subunit A, domain 3"/>
    <property type="match status" value="1"/>
</dbReference>
<dbReference type="FunFam" id="2.40.110.10:FF:000002">
    <property type="entry name" value="Acyl-CoA dehydrogenase fadE12"/>
    <property type="match status" value="1"/>
</dbReference>
<evidence type="ECO:0000256" key="6">
    <source>
        <dbReference type="RuleBase" id="RU362125"/>
    </source>
</evidence>
<dbReference type="InterPro" id="IPR009100">
    <property type="entry name" value="AcylCoA_DH/oxidase_NM_dom_sf"/>
</dbReference>
<sequence>MPVIDVPQPEFMEDEEISIFADAVGKFYQQHAPEKRVHKWREDGQVEREFWREAGAAGLLGVSVPEEYGGHGGDFRHDMVVIDQQAKHGVEGFAASLHNTIILPYLVRHGTEEQKQKYLPKLVTGDLVSAIAMSEPDAGSDLQAIKTTALKDGNGYRLNGSKTWISNGQTADFIIVVAKTDPSEGHKGISLMLLETEGAEGFQRGKKLDKIGLDAQDTSELFFDDVFVPSDNILGGVEGKGFYQLMGELPQERLVIAMGAMTGIEKALEVTVEYVKNRKAFGKTIWDFQNTQFTLADLKARGTAARVFVNDCIAKLLKGELDVATASMAKYWVTELQSEVVDKCLQFHGGAGYINDYAIARMYRDTRIARIYGGSNEIMKMLIARSM</sequence>
<dbReference type="EMBL" id="JMIX01000015">
    <property type="protein sequence ID" value="KEO89353.1"/>
    <property type="molecule type" value="Genomic_DNA"/>
</dbReference>
<evidence type="ECO:0000256" key="2">
    <source>
        <dbReference type="ARBA" id="ARBA00009347"/>
    </source>
</evidence>
<evidence type="ECO:0000256" key="3">
    <source>
        <dbReference type="ARBA" id="ARBA00022630"/>
    </source>
</evidence>
<feature type="domain" description="Acyl-CoA oxidase/dehydrogenase middle" evidence="8">
    <location>
        <begin position="130"/>
        <end position="226"/>
    </location>
</feature>
<comment type="similarity">
    <text evidence="2 6">Belongs to the acyl-CoA dehydrogenase family.</text>
</comment>
<reference evidence="10 11" key="1">
    <citation type="submission" date="2014-04" db="EMBL/GenBank/DDBJ databases">
        <title>A comprehensive comparison of genomes of Erythrobacter spp. Strains.</title>
        <authorList>
            <person name="Zheng Q."/>
        </authorList>
    </citation>
    <scope>NUCLEOTIDE SEQUENCE [LARGE SCALE GENOMIC DNA]</scope>
    <source>
        <strain evidence="10 11">DSM 8509</strain>
    </source>
</reference>
<dbReference type="InterPro" id="IPR036250">
    <property type="entry name" value="AcylCo_DH-like_C"/>
</dbReference>
<dbReference type="SUPFAM" id="SSF56645">
    <property type="entry name" value="Acyl-CoA dehydrogenase NM domain-like"/>
    <property type="match status" value="1"/>
</dbReference>
<comment type="caution">
    <text evidence="10">The sequence shown here is derived from an EMBL/GenBank/DDBJ whole genome shotgun (WGS) entry which is preliminary data.</text>
</comment>
<dbReference type="Gene3D" id="2.40.110.10">
    <property type="entry name" value="Butyryl-CoA Dehydrogenase, subunit A, domain 2"/>
    <property type="match status" value="1"/>
</dbReference>
<keyword evidence="3 6" id="KW-0285">Flavoprotein</keyword>
<dbReference type="FunFam" id="1.20.140.10:FF:000001">
    <property type="entry name" value="Acyl-CoA dehydrogenase"/>
    <property type="match status" value="1"/>
</dbReference>
<comment type="cofactor">
    <cofactor evidence="1 6">
        <name>FAD</name>
        <dbReference type="ChEBI" id="CHEBI:57692"/>
    </cofactor>
</comment>
<evidence type="ECO:0000256" key="1">
    <source>
        <dbReference type="ARBA" id="ARBA00001974"/>
    </source>
</evidence>
<dbReference type="GO" id="GO:0050660">
    <property type="term" value="F:flavin adenine dinucleotide binding"/>
    <property type="evidence" value="ECO:0007669"/>
    <property type="project" value="InterPro"/>
</dbReference>
<dbReference type="KEGG" id="elq:Ga0102493_11481"/>
<dbReference type="InterPro" id="IPR046373">
    <property type="entry name" value="Acyl-CoA_Oxase/DH_mid-dom_sf"/>
</dbReference>
<keyword evidence="11" id="KW-1185">Reference proteome</keyword>
<evidence type="ECO:0000313" key="11">
    <source>
        <dbReference type="Proteomes" id="UP000027866"/>
    </source>
</evidence>
<dbReference type="Pfam" id="PF02770">
    <property type="entry name" value="Acyl-CoA_dh_M"/>
    <property type="match status" value="1"/>
</dbReference>
<dbReference type="Pfam" id="PF00441">
    <property type="entry name" value="Acyl-CoA_dh_1"/>
    <property type="match status" value="1"/>
</dbReference>
<dbReference type="FunFam" id="1.10.540.10:FF:000026">
    <property type="entry name" value="Acyl-CoA dehydrogenase medium chain"/>
    <property type="match status" value="1"/>
</dbReference>
<dbReference type="PATRIC" id="fig|39960.10.peg.2731"/>
<evidence type="ECO:0000313" key="10">
    <source>
        <dbReference type="EMBL" id="KEO89353.1"/>
    </source>
</evidence>
<dbReference type="Gene3D" id="1.10.540.10">
    <property type="entry name" value="Acyl-CoA dehydrogenase/oxidase, N-terminal domain"/>
    <property type="match status" value="1"/>
</dbReference>
<evidence type="ECO:0000259" key="9">
    <source>
        <dbReference type="Pfam" id="PF02771"/>
    </source>
</evidence>
<dbReference type="PANTHER" id="PTHR43884:SF12">
    <property type="entry name" value="ISOVALERYL-COA DEHYDROGENASE, MITOCHONDRIAL-RELATED"/>
    <property type="match status" value="1"/>
</dbReference>
<dbReference type="SUPFAM" id="SSF47203">
    <property type="entry name" value="Acyl-CoA dehydrogenase C-terminal domain-like"/>
    <property type="match status" value="1"/>
</dbReference>
<dbReference type="AlphaFoldDB" id="A0A074MBX3"/>
<feature type="domain" description="Acyl-CoA dehydrogenase/oxidase N-terminal" evidence="9">
    <location>
        <begin position="15"/>
        <end position="126"/>
    </location>
</feature>
<organism evidence="10 11">
    <name type="scientific">Erythrobacter litoralis</name>
    <dbReference type="NCBI Taxonomy" id="39960"/>
    <lineage>
        <taxon>Bacteria</taxon>
        <taxon>Pseudomonadati</taxon>
        <taxon>Pseudomonadota</taxon>
        <taxon>Alphaproteobacteria</taxon>
        <taxon>Sphingomonadales</taxon>
        <taxon>Erythrobacteraceae</taxon>
        <taxon>Erythrobacter/Porphyrobacter group</taxon>
        <taxon>Erythrobacter</taxon>
    </lineage>
</organism>
<dbReference type="InterPro" id="IPR006089">
    <property type="entry name" value="Acyl-CoA_DH_CS"/>
</dbReference>
<dbReference type="OrthoDB" id="7459120at2"/>
<dbReference type="PIRSF" id="PIRSF016578">
    <property type="entry name" value="HsaA"/>
    <property type="match status" value="1"/>
</dbReference>
<keyword evidence="4 6" id="KW-0274">FAD</keyword>
<dbReference type="Proteomes" id="UP000027866">
    <property type="component" value="Unassembled WGS sequence"/>
</dbReference>
<dbReference type="InterPro" id="IPR037069">
    <property type="entry name" value="AcylCoA_DH/ox_N_sf"/>
</dbReference>
<dbReference type="PANTHER" id="PTHR43884">
    <property type="entry name" value="ACYL-COA DEHYDROGENASE"/>
    <property type="match status" value="1"/>
</dbReference>
<protein>
    <submittedName>
        <fullName evidence="10">Acyl-CoA dehydrogenase</fullName>
    </submittedName>
</protein>
<dbReference type="GO" id="GO:0003995">
    <property type="term" value="F:acyl-CoA dehydrogenase activity"/>
    <property type="evidence" value="ECO:0007669"/>
    <property type="project" value="InterPro"/>
</dbReference>
<accession>A0A074MBX3</accession>
<dbReference type="InterPro" id="IPR009075">
    <property type="entry name" value="AcylCo_DH/oxidase_C"/>
</dbReference>
<dbReference type="PROSITE" id="PS00072">
    <property type="entry name" value="ACYL_COA_DH_1"/>
    <property type="match status" value="1"/>
</dbReference>
<keyword evidence="5 6" id="KW-0560">Oxidoreductase</keyword>
<gene>
    <name evidence="10" type="ORF">EH32_04285</name>
</gene>
<evidence type="ECO:0000259" key="7">
    <source>
        <dbReference type="Pfam" id="PF00441"/>
    </source>
</evidence>
<proteinExistence type="inferred from homology"/>
<evidence type="ECO:0000256" key="5">
    <source>
        <dbReference type="ARBA" id="ARBA00023002"/>
    </source>
</evidence>
<dbReference type="InterPro" id="IPR006091">
    <property type="entry name" value="Acyl-CoA_Oxase/DH_mid-dom"/>
</dbReference>